<dbReference type="Proteomes" id="UP001157502">
    <property type="component" value="Chromosome 14"/>
</dbReference>
<evidence type="ECO:0000313" key="2">
    <source>
        <dbReference type="Proteomes" id="UP001157502"/>
    </source>
</evidence>
<protein>
    <submittedName>
        <fullName evidence="1">Uncharacterized protein</fullName>
    </submittedName>
</protein>
<name>A0ACC2GCR2_DALPE</name>
<dbReference type="EMBL" id="CM055741">
    <property type="protein sequence ID" value="KAJ8001335.1"/>
    <property type="molecule type" value="Genomic_DNA"/>
</dbReference>
<comment type="caution">
    <text evidence="1">The sequence shown here is derived from an EMBL/GenBank/DDBJ whole genome shotgun (WGS) entry which is preliminary data.</text>
</comment>
<organism evidence="1 2">
    <name type="scientific">Dallia pectoralis</name>
    <name type="common">Alaska blackfish</name>
    <dbReference type="NCBI Taxonomy" id="75939"/>
    <lineage>
        <taxon>Eukaryota</taxon>
        <taxon>Metazoa</taxon>
        <taxon>Chordata</taxon>
        <taxon>Craniata</taxon>
        <taxon>Vertebrata</taxon>
        <taxon>Euteleostomi</taxon>
        <taxon>Actinopterygii</taxon>
        <taxon>Neopterygii</taxon>
        <taxon>Teleostei</taxon>
        <taxon>Protacanthopterygii</taxon>
        <taxon>Esociformes</taxon>
        <taxon>Umbridae</taxon>
        <taxon>Dallia</taxon>
    </lineage>
</organism>
<accession>A0ACC2GCR2</accession>
<keyword evidence="2" id="KW-1185">Reference proteome</keyword>
<sequence length="472" mass="52451">MLNQIILLLVFFTTGQEAEFKSWELQASLTTLTTQPPWYQTSRPPAWSESYPSQGSPWVGTSSGLSQSTRSSKHRARFYIAPDLPATIKVDSIELLLQVILEDSTSDLTSDLTSNLTKSLEDDTTAWMAPYIQRAQGFQVIQAVWSSGQVSQSVALFSTSEALAWLGVSRAESLLERTGLAQAVREGRSFRGSKVTNITVGGVQADVCVWLFRCTSGYECVWQPGHRAICSSLCHSDFCHNQGICTHQPEQPPVCQCPAGDHFWFMGGRCDVRMTRLRLVGVCLGVLVAMVVVISFLACLAVRRYRAMLIQAKVEQTRSSYCRFNHFDELSGRFWGRSVGGSADSLDNPGFTRSDELLHLRALDRTCCYHDDTLSLASTCPSNGTHLNTIYQHSSQYGWALSEVSLAECVVDSGKASDLSVCSWPIEPIQWTPFPLLQQLASSQRTRRVRAPRPRSYCDGMELAELEKSWTA</sequence>
<proteinExistence type="predicted"/>
<gene>
    <name evidence="1" type="ORF">DPEC_G00168470</name>
</gene>
<reference evidence="1" key="1">
    <citation type="submission" date="2021-05" db="EMBL/GenBank/DDBJ databases">
        <authorList>
            <person name="Pan Q."/>
            <person name="Jouanno E."/>
            <person name="Zahm M."/>
            <person name="Klopp C."/>
            <person name="Cabau C."/>
            <person name="Louis A."/>
            <person name="Berthelot C."/>
            <person name="Parey E."/>
            <person name="Roest Crollius H."/>
            <person name="Montfort J."/>
            <person name="Robinson-Rechavi M."/>
            <person name="Bouchez O."/>
            <person name="Lampietro C."/>
            <person name="Lopez Roques C."/>
            <person name="Donnadieu C."/>
            <person name="Postlethwait J."/>
            <person name="Bobe J."/>
            <person name="Dillon D."/>
            <person name="Chandos A."/>
            <person name="von Hippel F."/>
            <person name="Guiguen Y."/>
        </authorList>
    </citation>
    <scope>NUCLEOTIDE SEQUENCE</scope>
    <source>
        <strain evidence="1">YG-Jan2019</strain>
    </source>
</reference>
<evidence type="ECO:0000313" key="1">
    <source>
        <dbReference type="EMBL" id="KAJ8001335.1"/>
    </source>
</evidence>